<dbReference type="InterPro" id="IPR019734">
    <property type="entry name" value="TPR_rpt"/>
</dbReference>
<evidence type="ECO:0000313" key="8">
    <source>
        <dbReference type="Proteomes" id="UP000030693"/>
    </source>
</evidence>
<dbReference type="GO" id="GO:0005634">
    <property type="term" value="C:nucleus"/>
    <property type="evidence" value="ECO:0007669"/>
    <property type="project" value="TreeGrafter"/>
</dbReference>
<evidence type="ECO:0000256" key="3">
    <source>
        <dbReference type="ARBA" id="ARBA00023602"/>
    </source>
</evidence>
<evidence type="ECO:0000256" key="5">
    <source>
        <dbReference type="SAM" id="MobiDB-lite"/>
    </source>
</evidence>
<reference evidence="7" key="1">
    <citation type="submission" date="2013-04" db="EMBL/GenBank/DDBJ databases">
        <title>The Genome Sequence of Fonticula alba ATCC 38817.</title>
        <authorList>
            <consortium name="The Broad Institute Genomics Platform"/>
            <person name="Russ C."/>
            <person name="Cuomo C."/>
            <person name="Burger G."/>
            <person name="Gray M.W."/>
            <person name="Holland P.W.H."/>
            <person name="King N."/>
            <person name="Lang F.B.F."/>
            <person name="Roger A.J."/>
            <person name="Ruiz-Trillo I."/>
            <person name="Brown M."/>
            <person name="Walker B."/>
            <person name="Young S."/>
            <person name="Zeng Q."/>
            <person name="Gargeya S."/>
            <person name="Fitzgerald M."/>
            <person name="Haas B."/>
            <person name="Abouelleil A."/>
            <person name="Allen A.W."/>
            <person name="Alvarado L."/>
            <person name="Arachchi H.M."/>
            <person name="Berlin A.M."/>
            <person name="Chapman S.B."/>
            <person name="Gainer-Dewar J."/>
            <person name="Goldberg J."/>
            <person name="Griggs A."/>
            <person name="Gujja S."/>
            <person name="Hansen M."/>
            <person name="Howarth C."/>
            <person name="Imamovic A."/>
            <person name="Ireland A."/>
            <person name="Larimer J."/>
            <person name="McCowan C."/>
            <person name="Murphy C."/>
            <person name="Pearson M."/>
            <person name="Poon T.W."/>
            <person name="Priest M."/>
            <person name="Roberts A."/>
            <person name="Saif S."/>
            <person name="Shea T."/>
            <person name="Sisk P."/>
            <person name="Sykes S."/>
            <person name="Wortman J."/>
            <person name="Nusbaum C."/>
            <person name="Birren B."/>
        </authorList>
    </citation>
    <scope>NUCLEOTIDE SEQUENCE [LARGE SCALE GENOMIC DNA]</scope>
    <source>
        <strain evidence="7">ATCC 38817</strain>
    </source>
</reference>
<dbReference type="CDD" id="cd21377">
    <property type="entry name" value="CTWD_Cns1-like"/>
    <property type="match status" value="1"/>
</dbReference>
<evidence type="ECO:0000313" key="7">
    <source>
        <dbReference type="EMBL" id="KCV70354.1"/>
    </source>
</evidence>
<organism evidence="7">
    <name type="scientific">Fonticula alba</name>
    <name type="common">Slime mold</name>
    <dbReference type="NCBI Taxonomy" id="691883"/>
    <lineage>
        <taxon>Eukaryota</taxon>
        <taxon>Rotosphaerida</taxon>
        <taxon>Fonticulaceae</taxon>
        <taxon>Fonticula</taxon>
    </lineage>
</organism>
<dbReference type="OrthoDB" id="420195at2759"/>
<accession>A0A058Z7T1</accession>
<name>A0A058Z7T1_FONAL</name>
<dbReference type="PROSITE" id="PS50005">
    <property type="entry name" value="TPR"/>
    <property type="match status" value="1"/>
</dbReference>
<dbReference type="SMART" id="SM00028">
    <property type="entry name" value="TPR"/>
    <property type="match status" value="2"/>
</dbReference>
<dbReference type="EMBL" id="KB932204">
    <property type="protein sequence ID" value="KCV70354.1"/>
    <property type="molecule type" value="Genomic_DNA"/>
</dbReference>
<dbReference type="PANTHER" id="PTHR46035">
    <property type="entry name" value="TETRATRICOPEPTIDE REPEAT PROTEIN 4"/>
    <property type="match status" value="1"/>
</dbReference>
<sequence>MTSPKPEDIIEDTIISPGAMAAGVSAMSISEEKAAAAAAAAKPASESKPAKEEDQQPAAAAEEEEEEDILKAFEKVRRSVPLLMTEEDLSSIGQTAGKADEAFSGGSTNSHLSSTEGNTALDALQALLYEGTPEEVANNFKDRGNEAFRAGSAKYATALEFYTKALETEGVPAAVASICLTNRAAVHLEMTNYGRAKKDCLEALRHDPSNVRAYFRLARAHNRLNQFTEALEYCELGLKVDPKNMALLGERRSISDARAKHEAATAARAEEQRKADEADAPLKKAFAARKLWVEDMANVELPVPPGVTLPPVYLDKRGRLHWPVLLVYPEYMVTELIQDFCEDDLLSDQLAVVLGERAPWDERGDYTLKNACVSYESTRDSTDGTAKLIDVPLRQRLGATLAQPTYCIINRVPALLITAKGSDFHKDFLSRYGRK</sequence>
<dbReference type="Gene3D" id="1.25.40.10">
    <property type="entry name" value="Tetratricopeptide repeat domain"/>
    <property type="match status" value="1"/>
</dbReference>
<dbReference type="InterPro" id="IPR044059">
    <property type="entry name" value="Csn1/TTC4_wheel"/>
</dbReference>
<dbReference type="GO" id="GO:0005829">
    <property type="term" value="C:cytosol"/>
    <property type="evidence" value="ECO:0007669"/>
    <property type="project" value="TreeGrafter"/>
</dbReference>
<keyword evidence="1" id="KW-0677">Repeat</keyword>
<feature type="repeat" description="TPR" evidence="4">
    <location>
        <begin position="211"/>
        <end position="244"/>
    </location>
</feature>
<dbReference type="AlphaFoldDB" id="A0A058Z7T1"/>
<gene>
    <name evidence="7" type="ORF">H696_02681</name>
</gene>
<evidence type="ECO:0000256" key="4">
    <source>
        <dbReference type="PROSITE-ProRule" id="PRU00339"/>
    </source>
</evidence>
<dbReference type="Pfam" id="PF18972">
    <property type="entry name" value="Wheel"/>
    <property type="match status" value="1"/>
</dbReference>
<dbReference type="InterPro" id="IPR011990">
    <property type="entry name" value="TPR-like_helical_dom_sf"/>
</dbReference>
<proteinExistence type="inferred from homology"/>
<keyword evidence="8" id="KW-1185">Reference proteome</keyword>
<dbReference type="GO" id="GO:0030544">
    <property type="term" value="F:Hsp70 protein binding"/>
    <property type="evidence" value="ECO:0007669"/>
    <property type="project" value="TreeGrafter"/>
</dbReference>
<comment type="similarity">
    <text evidence="3">Belongs to the TTC4 family.</text>
</comment>
<dbReference type="eggNOG" id="KOG0551">
    <property type="taxonomic scope" value="Eukaryota"/>
</dbReference>
<feature type="region of interest" description="Disordered" evidence="5">
    <location>
        <begin position="30"/>
        <end position="67"/>
    </location>
</feature>
<evidence type="ECO:0000259" key="6">
    <source>
        <dbReference type="Pfam" id="PF18972"/>
    </source>
</evidence>
<dbReference type="RefSeq" id="XP_009494870.1">
    <property type="nucleotide sequence ID" value="XM_009496595.1"/>
</dbReference>
<dbReference type="GeneID" id="20527406"/>
<feature type="compositionally biased region" description="Low complexity" evidence="5">
    <location>
        <begin position="35"/>
        <end position="47"/>
    </location>
</feature>
<dbReference type="Pfam" id="PF00515">
    <property type="entry name" value="TPR_1"/>
    <property type="match status" value="1"/>
</dbReference>
<feature type="compositionally biased region" description="Polar residues" evidence="5">
    <location>
        <begin position="105"/>
        <end position="115"/>
    </location>
</feature>
<dbReference type="GO" id="GO:0051879">
    <property type="term" value="F:Hsp90 protein binding"/>
    <property type="evidence" value="ECO:0007669"/>
    <property type="project" value="InterPro"/>
</dbReference>
<keyword evidence="2 4" id="KW-0802">TPR repeat</keyword>
<dbReference type="STRING" id="691883.A0A058Z7T1"/>
<evidence type="ECO:0000256" key="1">
    <source>
        <dbReference type="ARBA" id="ARBA00022737"/>
    </source>
</evidence>
<protein>
    <recommendedName>
        <fullName evidence="6">Cns1/TTC4 wheel domain-containing protein</fullName>
    </recommendedName>
</protein>
<dbReference type="OMA" id="WRAAQCA"/>
<evidence type="ECO:0000256" key="2">
    <source>
        <dbReference type="ARBA" id="ARBA00022803"/>
    </source>
</evidence>
<dbReference type="GO" id="GO:0006457">
    <property type="term" value="P:protein folding"/>
    <property type="evidence" value="ECO:0007669"/>
    <property type="project" value="TreeGrafter"/>
</dbReference>
<feature type="domain" description="Cns1/TTC4 wheel" evidence="6">
    <location>
        <begin position="315"/>
        <end position="427"/>
    </location>
</feature>
<dbReference type="Proteomes" id="UP000030693">
    <property type="component" value="Unassembled WGS sequence"/>
</dbReference>
<feature type="region of interest" description="Disordered" evidence="5">
    <location>
        <begin position="91"/>
        <end position="115"/>
    </location>
</feature>
<dbReference type="PANTHER" id="PTHR46035:SF1">
    <property type="entry name" value="TETRATRICOPEPTIDE REPEAT PROTEIN 4"/>
    <property type="match status" value="1"/>
</dbReference>
<dbReference type="SUPFAM" id="SSF48452">
    <property type="entry name" value="TPR-like"/>
    <property type="match status" value="1"/>
</dbReference>